<dbReference type="Proteomes" id="UP001303046">
    <property type="component" value="Unassembled WGS sequence"/>
</dbReference>
<proteinExistence type="predicted"/>
<name>A0ABR1CTY4_NECAM</name>
<evidence type="ECO:0008006" key="3">
    <source>
        <dbReference type="Google" id="ProtNLM"/>
    </source>
</evidence>
<organism evidence="1 2">
    <name type="scientific">Necator americanus</name>
    <name type="common">Human hookworm</name>
    <dbReference type="NCBI Taxonomy" id="51031"/>
    <lineage>
        <taxon>Eukaryota</taxon>
        <taxon>Metazoa</taxon>
        <taxon>Ecdysozoa</taxon>
        <taxon>Nematoda</taxon>
        <taxon>Chromadorea</taxon>
        <taxon>Rhabditida</taxon>
        <taxon>Rhabditina</taxon>
        <taxon>Rhabditomorpha</taxon>
        <taxon>Strongyloidea</taxon>
        <taxon>Ancylostomatidae</taxon>
        <taxon>Bunostominae</taxon>
        <taxon>Necator</taxon>
    </lineage>
</organism>
<evidence type="ECO:0000313" key="1">
    <source>
        <dbReference type="EMBL" id="KAK6741361.1"/>
    </source>
</evidence>
<keyword evidence="2" id="KW-1185">Reference proteome</keyword>
<gene>
    <name evidence="1" type="primary">Necator_chrIII.g10059</name>
    <name evidence="1" type="ORF">RB195_009294</name>
</gene>
<accession>A0ABR1CTY4</accession>
<sequence length="77" mass="8809">MATLDLVFFQFWCIWRMSHIHVGNDSGKGNYFGAQKSAYLRQTSLFLSVLISTNYRINVLSHGLFTTFPAGKSKIYL</sequence>
<reference evidence="1 2" key="1">
    <citation type="submission" date="2023-08" db="EMBL/GenBank/DDBJ databases">
        <title>A Necator americanus chromosomal reference genome.</title>
        <authorList>
            <person name="Ilik V."/>
            <person name="Petrzelkova K.J."/>
            <person name="Pardy F."/>
            <person name="Fuh T."/>
            <person name="Niatou-Singa F.S."/>
            <person name="Gouil Q."/>
            <person name="Baker L."/>
            <person name="Ritchie M.E."/>
            <person name="Jex A.R."/>
            <person name="Gazzola D."/>
            <person name="Li H."/>
            <person name="Toshio Fujiwara R."/>
            <person name="Zhan B."/>
            <person name="Aroian R.V."/>
            <person name="Pafco B."/>
            <person name="Schwarz E.M."/>
        </authorList>
    </citation>
    <scope>NUCLEOTIDE SEQUENCE [LARGE SCALE GENOMIC DNA]</scope>
    <source>
        <strain evidence="1 2">Aroian</strain>
        <tissue evidence="1">Whole animal</tissue>
    </source>
</reference>
<comment type="caution">
    <text evidence="1">The sequence shown here is derived from an EMBL/GenBank/DDBJ whole genome shotgun (WGS) entry which is preliminary data.</text>
</comment>
<dbReference type="EMBL" id="JAVFWL010000003">
    <property type="protein sequence ID" value="KAK6741361.1"/>
    <property type="molecule type" value="Genomic_DNA"/>
</dbReference>
<evidence type="ECO:0000313" key="2">
    <source>
        <dbReference type="Proteomes" id="UP001303046"/>
    </source>
</evidence>
<protein>
    <recommendedName>
        <fullName evidence="3">7TM GPCR serpentine receptor class x (Srx) domain-containing protein</fullName>
    </recommendedName>
</protein>